<accession>A0ABM8UBF3</accession>
<evidence type="ECO:0000313" key="4">
    <source>
        <dbReference type="Proteomes" id="UP000789752"/>
    </source>
</evidence>
<comment type="caution">
    <text evidence="3">The sequence shown here is derived from an EMBL/GenBank/DDBJ whole genome shotgun (WGS) entry which is preliminary data.</text>
</comment>
<evidence type="ECO:0008006" key="5">
    <source>
        <dbReference type="Google" id="ProtNLM"/>
    </source>
</evidence>
<evidence type="ECO:0000256" key="1">
    <source>
        <dbReference type="ARBA" id="ARBA00022649"/>
    </source>
</evidence>
<proteinExistence type="predicted"/>
<protein>
    <recommendedName>
        <fullName evidence="5">Antitoxin CcdA</fullName>
    </recommendedName>
</protein>
<feature type="region of interest" description="Disordered" evidence="2">
    <location>
        <begin position="1"/>
        <end position="29"/>
    </location>
</feature>
<dbReference type="EMBL" id="CAJQYY010000057">
    <property type="protein sequence ID" value="CAG4926524.1"/>
    <property type="molecule type" value="Genomic_DNA"/>
</dbReference>
<sequence>MISAQSLESRKLRLSQPARKATRKPTNVSLPTDLLDRAKQLDVNISRASERGLREEVHEAEARAWAAQHASFIAELNARIEHDGLPLEDHRMF</sequence>
<evidence type="ECO:0000256" key="2">
    <source>
        <dbReference type="SAM" id="MobiDB-lite"/>
    </source>
</evidence>
<keyword evidence="1" id="KW-1277">Toxin-antitoxin system</keyword>
<name>A0ABM8UBF3_9BURK</name>
<dbReference type="Proteomes" id="UP000789752">
    <property type="component" value="Unassembled WGS sequence"/>
</dbReference>
<gene>
    <name evidence="3" type="ORF">R54767_05298</name>
</gene>
<evidence type="ECO:0000313" key="3">
    <source>
        <dbReference type="EMBL" id="CAG4926524.1"/>
    </source>
</evidence>
<keyword evidence="4" id="KW-1185">Reference proteome</keyword>
<dbReference type="Pfam" id="PF07362">
    <property type="entry name" value="CcdA"/>
    <property type="match status" value="1"/>
</dbReference>
<dbReference type="InterPro" id="IPR009956">
    <property type="entry name" value="Post-segregation_anti-tox_CcdA"/>
</dbReference>
<organism evidence="3 4">
    <name type="scientific">Paraburkholderia gardini</name>
    <dbReference type="NCBI Taxonomy" id="2823469"/>
    <lineage>
        <taxon>Bacteria</taxon>
        <taxon>Pseudomonadati</taxon>
        <taxon>Pseudomonadota</taxon>
        <taxon>Betaproteobacteria</taxon>
        <taxon>Burkholderiales</taxon>
        <taxon>Burkholderiaceae</taxon>
        <taxon>Paraburkholderia</taxon>
    </lineage>
</organism>
<reference evidence="3 4" key="1">
    <citation type="submission" date="2021-04" db="EMBL/GenBank/DDBJ databases">
        <authorList>
            <person name="Vanwijnsberghe S."/>
        </authorList>
    </citation>
    <scope>NUCLEOTIDE SEQUENCE [LARGE SCALE GENOMIC DNA]</scope>
    <source>
        <strain evidence="3 4">LMG 32171</strain>
    </source>
</reference>
<dbReference type="RefSeq" id="WP_228984115.1">
    <property type="nucleotide sequence ID" value="NZ_CAJQYY010000057.1"/>
</dbReference>